<comment type="caution">
    <text evidence="3">The sequence shown here is derived from an EMBL/GenBank/DDBJ whole genome shotgun (WGS) entry which is preliminary data.</text>
</comment>
<accession>A0ABX0N9V8</accession>
<gene>
    <name evidence="3" type="ORF">F2P44_10140</name>
</gene>
<dbReference type="InterPro" id="IPR051803">
    <property type="entry name" value="TA_system_RelE-like_toxin"/>
</dbReference>
<comment type="similarity">
    <text evidence="1">Belongs to the RelE toxin family.</text>
</comment>
<dbReference type="Gene3D" id="3.30.2310.20">
    <property type="entry name" value="RelE-like"/>
    <property type="match status" value="1"/>
</dbReference>
<sequence>MPAIVVPPHARIDLGAIWDFITQDSVIHADAFIDGLNKKFKLLAQRPELGRVRVDLMPDLRSFPYQHYAIFYRPTQSGMEVVRVSHSARNVQAQFFPE</sequence>
<dbReference type="EMBL" id="WHJG01000008">
    <property type="protein sequence ID" value="NHZ79634.1"/>
    <property type="molecule type" value="Genomic_DNA"/>
</dbReference>
<evidence type="ECO:0000313" key="3">
    <source>
        <dbReference type="EMBL" id="NHZ79634.1"/>
    </source>
</evidence>
<evidence type="ECO:0000313" key="4">
    <source>
        <dbReference type="Proteomes" id="UP000621455"/>
    </source>
</evidence>
<organism evidence="3 4">
    <name type="scientific">Massilia frigida</name>
    <dbReference type="NCBI Taxonomy" id="2609281"/>
    <lineage>
        <taxon>Bacteria</taxon>
        <taxon>Pseudomonadati</taxon>
        <taxon>Pseudomonadota</taxon>
        <taxon>Betaproteobacteria</taxon>
        <taxon>Burkholderiales</taxon>
        <taxon>Oxalobacteraceae</taxon>
        <taxon>Telluria group</taxon>
        <taxon>Massilia</taxon>
    </lineage>
</organism>
<dbReference type="InterPro" id="IPR007712">
    <property type="entry name" value="RelE/ParE_toxin"/>
</dbReference>
<dbReference type="RefSeq" id="WP_167086593.1">
    <property type="nucleotide sequence ID" value="NZ_WHJG01000008.1"/>
</dbReference>
<evidence type="ECO:0000256" key="2">
    <source>
        <dbReference type="ARBA" id="ARBA00022649"/>
    </source>
</evidence>
<dbReference type="InterPro" id="IPR035093">
    <property type="entry name" value="RelE/ParE_toxin_dom_sf"/>
</dbReference>
<keyword evidence="2" id="KW-1277">Toxin-antitoxin system</keyword>
<reference evidence="3 4" key="1">
    <citation type="submission" date="2019-10" db="EMBL/GenBank/DDBJ databases">
        <title>Taxonomy of Antarctic Massilia spp.: description of Massilia rubra sp. nov., Massilia aquatica sp. nov., Massilia mucilaginosa sp. nov., Massilia frigida sp. nov. isolated from streams, lakes and regoliths.</title>
        <authorList>
            <person name="Holochova P."/>
            <person name="Sedlacek I."/>
            <person name="Kralova S."/>
            <person name="Maslanova I."/>
            <person name="Busse H.-J."/>
            <person name="Stankova E."/>
            <person name="Vrbovska V."/>
            <person name="Kovarovic V."/>
            <person name="Bartak M."/>
            <person name="Svec P."/>
            <person name="Pantucek R."/>
        </authorList>
    </citation>
    <scope>NUCLEOTIDE SEQUENCE [LARGE SCALE GENOMIC DNA]</scope>
    <source>
        <strain evidence="3 4">CCM 8695</strain>
    </source>
</reference>
<proteinExistence type="inferred from homology"/>
<keyword evidence="4" id="KW-1185">Reference proteome</keyword>
<dbReference type="PANTHER" id="PTHR33755">
    <property type="entry name" value="TOXIN PARE1-RELATED"/>
    <property type="match status" value="1"/>
</dbReference>
<evidence type="ECO:0000256" key="1">
    <source>
        <dbReference type="ARBA" id="ARBA00006226"/>
    </source>
</evidence>
<dbReference type="Pfam" id="PF05016">
    <property type="entry name" value="ParE_toxin"/>
    <property type="match status" value="1"/>
</dbReference>
<name>A0ABX0N9V8_9BURK</name>
<protein>
    <submittedName>
        <fullName evidence="3">Type II toxin-antitoxin system RelE/ParE family toxin</fullName>
    </submittedName>
</protein>
<dbReference type="Proteomes" id="UP000621455">
    <property type="component" value="Unassembled WGS sequence"/>
</dbReference>